<dbReference type="Proteomes" id="UP001597326">
    <property type="component" value="Unassembled WGS sequence"/>
</dbReference>
<evidence type="ECO:0000313" key="3">
    <source>
        <dbReference type="EMBL" id="MFD1890846.1"/>
    </source>
</evidence>
<comment type="caution">
    <text evidence="3">The sequence shown here is derived from an EMBL/GenBank/DDBJ whole genome shotgun (WGS) entry which is preliminary data.</text>
</comment>
<dbReference type="SUPFAM" id="SSF56214">
    <property type="entry name" value="4'-phosphopantetheinyl transferase"/>
    <property type="match status" value="1"/>
</dbReference>
<reference evidence="4" key="1">
    <citation type="journal article" date="2019" name="Int. J. Syst. Evol. Microbiol.">
        <title>The Global Catalogue of Microorganisms (GCM) 10K type strain sequencing project: providing services to taxonomists for standard genome sequencing and annotation.</title>
        <authorList>
            <consortium name="The Broad Institute Genomics Platform"/>
            <consortium name="The Broad Institute Genome Sequencing Center for Infectious Disease"/>
            <person name="Wu L."/>
            <person name="Ma J."/>
        </authorList>
    </citation>
    <scope>NUCLEOTIDE SEQUENCE [LARGE SCALE GENOMIC DNA]</scope>
    <source>
        <strain evidence="4">CAIM 431</strain>
    </source>
</reference>
<keyword evidence="4" id="KW-1185">Reference proteome</keyword>
<dbReference type="GO" id="GO:0016740">
    <property type="term" value="F:transferase activity"/>
    <property type="evidence" value="ECO:0007669"/>
    <property type="project" value="UniProtKB-KW"/>
</dbReference>
<gene>
    <name evidence="3" type="ORF">ACFSCS_11730</name>
</gene>
<protein>
    <submittedName>
        <fullName evidence="3">4'-phosphopantetheinyl transferase family protein</fullName>
    </submittedName>
</protein>
<name>A0ABW4RWX8_9ACTN</name>
<dbReference type="RefSeq" id="WP_343875235.1">
    <property type="nucleotide sequence ID" value="NZ_BAAAIX010000029.1"/>
</dbReference>
<proteinExistence type="predicted"/>
<dbReference type="Gene3D" id="3.90.470.20">
    <property type="entry name" value="4'-phosphopantetheinyl transferase domain"/>
    <property type="match status" value="2"/>
</dbReference>
<feature type="domain" description="4'-phosphopantetheinyl transferase" evidence="2">
    <location>
        <begin position="80"/>
        <end position="142"/>
    </location>
</feature>
<dbReference type="EMBL" id="JBHUFZ010000027">
    <property type="protein sequence ID" value="MFD1890846.1"/>
    <property type="molecule type" value="Genomic_DNA"/>
</dbReference>
<organism evidence="3 4">
    <name type="scientific">Luteococcus peritonei</name>
    <dbReference type="NCBI Taxonomy" id="88874"/>
    <lineage>
        <taxon>Bacteria</taxon>
        <taxon>Bacillati</taxon>
        <taxon>Actinomycetota</taxon>
        <taxon>Actinomycetes</taxon>
        <taxon>Propionibacteriales</taxon>
        <taxon>Propionibacteriaceae</taxon>
        <taxon>Luteococcus</taxon>
    </lineage>
</organism>
<evidence type="ECO:0000256" key="1">
    <source>
        <dbReference type="ARBA" id="ARBA00022679"/>
    </source>
</evidence>
<dbReference type="InterPro" id="IPR037143">
    <property type="entry name" value="4-PPantetheinyl_Trfase_dom_sf"/>
</dbReference>
<sequence length="179" mass="18721">MSRTRVWLRTGPADEAHRMLLQLAGELAGGRPRLVHACPRCGSDAHGRPVLLGTERPARVSLARDRDQEIAVVAVSLTAAVGVDVEATGAADFPGFAQVALHPSEQADEVAERTRLWVRKEAALKARGTGLALDPRSLAVQQELGWLVDVDLGPGWSCAVAVGEGLSGTGPGAPEVVLG</sequence>
<dbReference type="InterPro" id="IPR008278">
    <property type="entry name" value="4-PPantetheinyl_Trfase_dom"/>
</dbReference>
<keyword evidence="1 3" id="KW-0808">Transferase</keyword>
<evidence type="ECO:0000259" key="2">
    <source>
        <dbReference type="Pfam" id="PF01648"/>
    </source>
</evidence>
<dbReference type="Pfam" id="PF01648">
    <property type="entry name" value="ACPS"/>
    <property type="match status" value="1"/>
</dbReference>
<evidence type="ECO:0000313" key="4">
    <source>
        <dbReference type="Proteomes" id="UP001597326"/>
    </source>
</evidence>
<accession>A0ABW4RWX8</accession>